<dbReference type="GO" id="GO:0016491">
    <property type="term" value="F:oxidoreductase activity"/>
    <property type="evidence" value="ECO:0007669"/>
    <property type="project" value="UniProtKB-KW"/>
</dbReference>
<dbReference type="EMBL" id="SOPX01000002">
    <property type="protein sequence ID" value="TFB30796.1"/>
    <property type="molecule type" value="Genomic_DNA"/>
</dbReference>
<accession>A0A497YAE6</accession>
<dbReference type="AlphaFoldDB" id="A0A497YAE6"/>
<evidence type="ECO:0000256" key="2">
    <source>
        <dbReference type="ARBA" id="ARBA00023002"/>
    </source>
</evidence>
<dbReference type="RefSeq" id="WP_121282043.1">
    <property type="nucleotide sequence ID" value="NZ_RCCK01000010.1"/>
</dbReference>
<proteinExistence type="inferred from homology"/>
<dbReference type="EMBL" id="RCCK01000010">
    <property type="protein sequence ID" value="RLJ79447.1"/>
    <property type="molecule type" value="Genomic_DNA"/>
</dbReference>
<evidence type="ECO:0000313" key="4">
    <source>
        <dbReference type="EMBL" id="TFB30796.1"/>
    </source>
</evidence>
<evidence type="ECO:0000256" key="1">
    <source>
        <dbReference type="ARBA" id="ARBA00006484"/>
    </source>
</evidence>
<keyword evidence="2" id="KW-0560">Oxidoreductase</keyword>
<reference evidence="4 6" key="2">
    <citation type="submission" date="2019-03" db="EMBL/GenBank/DDBJ databases">
        <authorList>
            <person name="He R.-H."/>
        </authorList>
    </citation>
    <scope>NUCLEOTIDE SEQUENCE [LARGE SCALE GENOMIC DNA]</scope>
    <source>
        <strain evidence="4 6">DSM 19624</strain>
    </source>
</reference>
<dbReference type="OrthoDB" id="9803333at2"/>
<dbReference type="PANTHER" id="PTHR43477:SF1">
    <property type="entry name" value="DIHYDROANTICAPSIN 7-DEHYDROGENASE"/>
    <property type="match status" value="1"/>
</dbReference>
<dbReference type="InterPro" id="IPR036291">
    <property type="entry name" value="NAD(P)-bd_dom_sf"/>
</dbReference>
<comment type="caution">
    <text evidence="3">The sequence shown here is derived from an EMBL/GenBank/DDBJ whole genome shotgun (WGS) entry which is preliminary data.</text>
</comment>
<dbReference type="Proteomes" id="UP000297429">
    <property type="component" value="Unassembled WGS sequence"/>
</dbReference>
<sequence>MRFQGKNILVIGGSSGIGLNLVQLLSKEGANVYAASRSSSDSWPASVRYQPLNVMENMDVLASFLPEELHGLVYSVGSINLKPFSRISENDLIDDFRLNVVGAARTMQLALKSLKNVHSASAVFISSVAARSGMGYHSSIATSKAALEGLAVSLAAELSVNRIRVNVVSPSLTNTPLSTKFLNTPDKMEASAKRHPLGKYGEPGDISAAIAFLLSEDSSWITGQVIAIDGGMGSLRTNI</sequence>
<dbReference type="InterPro" id="IPR051122">
    <property type="entry name" value="SDR_DHRS6-like"/>
</dbReference>
<dbReference type="CDD" id="cd05233">
    <property type="entry name" value="SDR_c"/>
    <property type="match status" value="1"/>
</dbReference>
<dbReference type="Pfam" id="PF13561">
    <property type="entry name" value="adh_short_C2"/>
    <property type="match status" value="1"/>
</dbReference>
<dbReference type="PRINTS" id="PR00081">
    <property type="entry name" value="GDHRDH"/>
</dbReference>
<dbReference type="InterPro" id="IPR002347">
    <property type="entry name" value="SDR_fam"/>
</dbReference>
<evidence type="ECO:0000313" key="3">
    <source>
        <dbReference type="EMBL" id="RLJ79447.1"/>
    </source>
</evidence>
<evidence type="ECO:0000313" key="6">
    <source>
        <dbReference type="Proteomes" id="UP000297429"/>
    </source>
</evidence>
<dbReference type="Gene3D" id="3.40.50.720">
    <property type="entry name" value="NAD(P)-binding Rossmann-like Domain"/>
    <property type="match status" value="1"/>
</dbReference>
<dbReference type="SUPFAM" id="SSF51735">
    <property type="entry name" value="NAD(P)-binding Rossmann-fold domains"/>
    <property type="match status" value="1"/>
</dbReference>
<name>A0A497YAE6_9SPHI</name>
<organism evidence="3 5">
    <name type="scientific">Pedobacter alluvionis</name>
    <dbReference type="NCBI Taxonomy" id="475253"/>
    <lineage>
        <taxon>Bacteria</taxon>
        <taxon>Pseudomonadati</taxon>
        <taxon>Bacteroidota</taxon>
        <taxon>Sphingobacteriia</taxon>
        <taxon>Sphingobacteriales</taxon>
        <taxon>Sphingobacteriaceae</taxon>
        <taxon>Pedobacter</taxon>
    </lineage>
</organism>
<gene>
    <name evidence="3" type="ORF">BCL90_0143</name>
    <name evidence="4" type="ORF">E3V97_09155</name>
</gene>
<protein>
    <submittedName>
        <fullName evidence="3">NAD(P)-dependent dehydrogenase (Short-subunit alcohol dehydrogenase family)</fullName>
    </submittedName>
    <submittedName>
        <fullName evidence="4">SDR family oxidoreductase</fullName>
    </submittedName>
</protein>
<reference evidence="3 5" key="1">
    <citation type="submission" date="2018-10" db="EMBL/GenBank/DDBJ databases">
        <title>Genomic Encyclopedia of Archaeal and Bacterial Type Strains, Phase II (KMG-II): from individual species to whole genera.</title>
        <authorList>
            <person name="Goeker M."/>
        </authorList>
    </citation>
    <scope>NUCLEOTIDE SEQUENCE [LARGE SCALE GENOMIC DNA]</scope>
    <source>
        <strain evidence="3 5">DSM 19624</strain>
    </source>
</reference>
<dbReference type="Proteomes" id="UP000273898">
    <property type="component" value="Unassembled WGS sequence"/>
</dbReference>
<dbReference type="PANTHER" id="PTHR43477">
    <property type="entry name" value="DIHYDROANTICAPSIN 7-DEHYDROGENASE"/>
    <property type="match status" value="1"/>
</dbReference>
<comment type="similarity">
    <text evidence="1">Belongs to the short-chain dehydrogenases/reductases (SDR) family.</text>
</comment>
<evidence type="ECO:0000313" key="5">
    <source>
        <dbReference type="Proteomes" id="UP000273898"/>
    </source>
</evidence>
<keyword evidence="6" id="KW-1185">Reference proteome</keyword>